<dbReference type="InterPro" id="IPR002173">
    <property type="entry name" value="Carboh/pur_kinase_PfkB_CS"/>
</dbReference>
<dbReference type="HAMAP" id="MF_01987">
    <property type="entry name" value="Ribokinase"/>
    <property type="match status" value="1"/>
</dbReference>
<keyword evidence="10 13" id="KW-0460">Magnesium</keyword>
<keyword evidence="13" id="KW-0539">Nucleus</keyword>
<feature type="binding site" evidence="13">
    <location>
        <begin position="39"/>
        <end position="43"/>
    </location>
    <ligand>
        <name>substrate</name>
    </ligand>
</feature>
<dbReference type="InterPro" id="IPR002139">
    <property type="entry name" value="Ribo/fructo_kinase"/>
</dbReference>
<evidence type="ECO:0000256" key="6">
    <source>
        <dbReference type="ARBA" id="ARBA00022723"/>
    </source>
</evidence>
<feature type="binding site" evidence="13">
    <location>
        <position position="140"/>
    </location>
    <ligand>
        <name>substrate</name>
    </ligand>
</feature>
<reference evidence="15" key="1">
    <citation type="submission" date="2016-07" db="EMBL/GenBank/DDBJ databases">
        <authorList>
            <person name="Bretaudeau A."/>
        </authorList>
    </citation>
    <scope>NUCLEOTIDE SEQUENCE</scope>
    <source>
        <strain evidence="15">Rice</strain>
        <tissue evidence="15">Whole body</tissue>
    </source>
</reference>
<dbReference type="InterPro" id="IPR011877">
    <property type="entry name" value="Ribokinase"/>
</dbReference>
<feature type="binding site" evidence="13">
    <location>
        <begin position="249"/>
        <end position="250"/>
    </location>
    <ligand>
        <name>ATP</name>
        <dbReference type="ChEBI" id="CHEBI:30616"/>
    </ligand>
</feature>
<comment type="catalytic activity">
    <reaction evidence="13">
        <text>D-ribose + ATP = D-ribose 5-phosphate + ADP + H(+)</text>
        <dbReference type="Rhea" id="RHEA:13697"/>
        <dbReference type="ChEBI" id="CHEBI:15378"/>
        <dbReference type="ChEBI" id="CHEBI:30616"/>
        <dbReference type="ChEBI" id="CHEBI:47013"/>
        <dbReference type="ChEBI" id="CHEBI:78346"/>
        <dbReference type="ChEBI" id="CHEBI:456216"/>
        <dbReference type="EC" id="2.7.1.15"/>
    </reaction>
</comment>
<dbReference type="InterPro" id="IPR029056">
    <property type="entry name" value="Ribokinase-like"/>
</dbReference>
<evidence type="ECO:0000256" key="10">
    <source>
        <dbReference type="ARBA" id="ARBA00022842"/>
    </source>
</evidence>
<keyword evidence="5 13" id="KW-0808">Transferase</keyword>
<dbReference type="SUPFAM" id="SSF53613">
    <property type="entry name" value="Ribokinase-like"/>
    <property type="match status" value="1"/>
</dbReference>
<feature type="binding site" evidence="13">
    <location>
        <position position="285"/>
    </location>
    <ligand>
        <name>K(+)</name>
        <dbReference type="ChEBI" id="CHEBI:29103"/>
    </ligand>
</feature>
<evidence type="ECO:0000256" key="13">
    <source>
        <dbReference type="HAMAP-Rule" id="MF_03215"/>
    </source>
</evidence>
<dbReference type="InterPro" id="IPR011611">
    <property type="entry name" value="PfkB_dom"/>
</dbReference>
<evidence type="ECO:0000256" key="12">
    <source>
        <dbReference type="ARBA" id="ARBA00023277"/>
    </source>
</evidence>
<comment type="subcellular location">
    <subcellularLocation>
        <location evidence="13">Cytoplasm</location>
    </subcellularLocation>
    <subcellularLocation>
        <location evidence="13">Nucleus</location>
    </subcellularLocation>
</comment>
<keyword evidence="11 13" id="KW-0630">Potassium</keyword>
<feature type="binding site" evidence="13">
    <location>
        <position position="287"/>
    </location>
    <ligand>
        <name>K(+)</name>
        <dbReference type="ChEBI" id="CHEBI:29103"/>
    </ligand>
</feature>
<evidence type="ECO:0000259" key="14">
    <source>
        <dbReference type="Pfam" id="PF00294"/>
    </source>
</evidence>
<dbReference type="PROSITE" id="PS00584">
    <property type="entry name" value="PFKB_KINASES_2"/>
    <property type="match status" value="1"/>
</dbReference>
<feature type="binding site" evidence="13">
    <location>
        <position position="244"/>
    </location>
    <ligand>
        <name>K(+)</name>
        <dbReference type="ChEBI" id="CHEBI:29103"/>
    </ligand>
</feature>
<feature type="active site" description="Proton acceptor" evidence="13">
    <location>
        <position position="250"/>
    </location>
</feature>
<organism evidence="15">
    <name type="scientific">Spodoptera frugiperda</name>
    <name type="common">Fall armyworm</name>
    <dbReference type="NCBI Taxonomy" id="7108"/>
    <lineage>
        <taxon>Eukaryota</taxon>
        <taxon>Metazoa</taxon>
        <taxon>Ecdysozoa</taxon>
        <taxon>Arthropoda</taxon>
        <taxon>Hexapoda</taxon>
        <taxon>Insecta</taxon>
        <taxon>Pterygota</taxon>
        <taxon>Neoptera</taxon>
        <taxon>Endopterygota</taxon>
        <taxon>Lepidoptera</taxon>
        <taxon>Glossata</taxon>
        <taxon>Ditrysia</taxon>
        <taxon>Noctuoidea</taxon>
        <taxon>Noctuidae</taxon>
        <taxon>Amphipyrinae</taxon>
        <taxon>Spodoptera</taxon>
    </lineage>
</organism>
<evidence type="ECO:0000256" key="1">
    <source>
        <dbReference type="ARBA" id="ARBA00005380"/>
    </source>
</evidence>
<dbReference type="EMBL" id="ODYU01010526">
    <property type="protein sequence ID" value="SOQ55694.1"/>
    <property type="molecule type" value="Genomic_DNA"/>
</dbReference>
<evidence type="ECO:0000256" key="4">
    <source>
        <dbReference type="ARBA" id="ARBA00022490"/>
    </source>
</evidence>
<keyword evidence="4 13" id="KW-0963">Cytoplasm</keyword>
<dbReference type="PANTHER" id="PTHR10584:SF166">
    <property type="entry name" value="RIBOKINASE"/>
    <property type="match status" value="1"/>
</dbReference>
<keyword evidence="12 13" id="KW-0119">Carbohydrate metabolism</keyword>
<keyword evidence="9 13" id="KW-0067">ATP-binding</keyword>
<evidence type="ECO:0000256" key="5">
    <source>
        <dbReference type="ARBA" id="ARBA00022679"/>
    </source>
</evidence>
<dbReference type="GO" id="GO:0004747">
    <property type="term" value="F:ribokinase activity"/>
    <property type="evidence" value="ECO:0007669"/>
    <property type="project" value="UniProtKB-UniRule"/>
</dbReference>
<dbReference type="FunFam" id="3.40.1190.20:FF:000010">
    <property type="entry name" value="Ribokinase"/>
    <property type="match status" value="1"/>
</dbReference>
<dbReference type="AlphaFoldDB" id="A0A2H1WTD3"/>
<comment type="similarity">
    <text evidence="13">Belongs to the carbohydrate kinase PfkB family. Ribokinase subfamily.</text>
</comment>
<comment type="cofactor">
    <cofactor evidence="13">
        <name>Mg(2+)</name>
        <dbReference type="ChEBI" id="CHEBI:18420"/>
    </cofactor>
    <text evidence="13">Requires a divalent cation, most likely magnesium in vivo, as an electrophilic catalyst to aid phosphoryl group transfer. It is the chelate of the metal and the nucleotide that is the actual substrate.</text>
</comment>
<comment type="function">
    <text evidence="13">Catalyzes the phosphorylation of ribose at O-5 in a reaction requiring ATP and magnesium. The resulting D-ribose-5-phosphate can then be used either for sythesis of nucleotides, histidine, and tryptophan, or as a component of the pentose phosphate pathway.</text>
</comment>
<accession>A0A2H1WTD3</accession>
<evidence type="ECO:0000313" key="15">
    <source>
        <dbReference type="EMBL" id="SOQ55694.1"/>
    </source>
</evidence>
<evidence type="ECO:0000256" key="9">
    <source>
        <dbReference type="ARBA" id="ARBA00022840"/>
    </source>
</evidence>
<dbReference type="Gene3D" id="3.40.1190.20">
    <property type="match status" value="1"/>
</dbReference>
<comment type="caution">
    <text evidence="13">Lacks conserved residue(s) required for the propagation of feature annotation.</text>
</comment>
<feature type="domain" description="Carbohydrate kinase PfkB" evidence="14">
    <location>
        <begin position="1"/>
        <end position="293"/>
    </location>
</feature>
<name>A0A2H1WTD3_SPOFR</name>
<comment type="pathway">
    <text evidence="13">Carbohydrate metabolism; D-ribose degradation; D-ribose 5-phosphate from beta-D-ribopyranose: step 2/2.</text>
</comment>
<keyword evidence="7 13" id="KW-0547">Nucleotide-binding</keyword>
<dbReference type="GO" id="GO:0019303">
    <property type="term" value="P:D-ribose catabolic process"/>
    <property type="evidence" value="ECO:0007669"/>
    <property type="project" value="UniProtKB-UniRule"/>
</dbReference>
<keyword evidence="6 13" id="KW-0479">Metal-binding</keyword>
<dbReference type="CDD" id="cd01174">
    <property type="entry name" value="ribokinase"/>
    <property type="match status" value="1"/>
</dbReference>
<dbReference type="PANTHER" id="PTHR10584">
    <property type="entry name" value="SUGAR KINASE"/>
    <property type="match status" value="1"/>
</dbReference>
<dbReference type="PRINTS" id="PR00990">
    <property type="entry name" value="RIBOKINASE"/>
</dbReference>
<feature type="binding site" evidence="13">
    <location>
        <begin position="11"/>
        <end position="13"/>
    </location>
    <ligand>
        <name>substrate</name>
    </ligand>
</feature>
<dbReference type="EC" id="2.7.1.15" evidence="2 13"/>
<evidence type="ECO:0000256" key="11">
    <source>
        <dbReference type="ARBA" id="ARBA00022958"/>
    </source>
</evidence>
<dbReference type="GO" id="GO:0005634">
    <property type="term" value="C:nucleus"/>
    <property type="evidence" value="ECO:0007669"/>
    <property type="project" value="UniProtKB-SubCell"/>
</dbReference>
<feature type="binding site" evidence="13">
    <location>
        <begin position="216"/>
        <end position="221"/>
    </location>
    <ligand>
        <name>ATP</name>
        <dbReference type="ChEBI" id="CHEBI:30616"/>
    </ligand>
</feature>
<dbReference type="GO" id="GO:0005829">
    <property type="term" value="C:cytosol"/>
    <property type="evidence" value="ECO:0007669"/>
    <property type="project" value="TreeGrafter"/>
</dbReference>
<dbReference type="Pfam" id="PF00294">
    <property type="entry name" value="PfkB"/>
    <property type="match status" value="1"/>
</dbReference>
<protein>
    <recommendedName>
        <fullName evidence="3 13">Ribokinase</fullName>
        <shortName evidence="13">RK</shortName>
        <ecNumber evidence="2 13">2.7.1.15</ecNumber>
    </recommendedName>
</protein>
<gene>
    <name evidence="15" type="ORF">SFRICE_006694</name>
</gene>
<feature type="binding site" evidence="13">
    <location>
        <position position="181"/>
    </location>
    <ligand>
        <name>ATP</name>
        <dbReference type="ChEBI" id="CHEBI:30616"/>
    </ligand>
</feature>
<evidence type="ECO:0000256" key="3">
    <source>
        <dbReference type="ARBA" id="ARBA00016943"/>
    </source>
</evidence>
<dbReference type="GO" id="GO:0046872">
    <property type="term" value="F:metal ion binding"/>
    <property type="evidence" value="ECO:0007669"/>
    <property type="project" value="UniProtKB-KW"/>
</dbReference>
<evidence type="ECO:0000256" key="2">
    <source>
        <dbReference type="ARBA" id="ARBA00012035"/>
    </source>
</evidence>
<feature type="binding site" evidence="13">
    <location>
        <position position="291"/>
    </location>
    <ligand>
        <name>K(+)</name>
        <dbReference type="ChEBI" id="CHEBI:29103"/>
    </ligand>
</feature>
<feature type="binding site" evidence="13">
    <location>
        <position position="246"/>
    </location>
    <ligand>
        <name>K(+)</name>
        <dbReference type="ChEBI" id="CHEBI:29103"/>
    </ligand>
</feature>
<evidence type="ECO:0000256" key="7">
    <source>
        <dbReference type="ARBA" id="ARBA00022741"/>
    </source>
</evidence>
<comment type="activity regulation">
    <text evidence="13">Activated by a monovalent cation that binds near, but not in, the active site. The most likely occupant of the site in vivo is potassium. Ion binding induces a conformational change that may alter substrate affinity.</text>
</comment>
<keyword evidence="8 13" id="KW-0418">Kinase</keyword>
<sequence>MSQIVVIGSCGVDFTTYAPRLPKPGETLIGNKFTTSYGGKGANQCVAAAKLGGKTSMICRLGNDQWGDKYRDNLEQVGVDTTYVKITPNVTTGIAQISVAESGENQIVIVPGANNCLSKEDVKNSADLITNAEVLIGQLETPYETTLEAFKLGKGIKLLNAAPARSDIKEILPYCSILCVNEPEASLITNTEFDMKNAVAILKQLLDTGCESVIITLGPEGAVYMSRIDQQPIHVFSERVNAIDTTGAGDAFVGALATYLVTYKDKPMHQIIGAACQVATMSVTKEGTQTSYPRKFDAFKKEYKYTLL</sequence>
<evidence type="ECO:0000256" key="8">
    <source>
        <dbReference type="ARBA" id="ARBA00022777"/>
    </source>
</evidence>
<dbReference type="GO" id="GO:0005524">
    <property type="term" value="F:ATP binding"/>
    <property type="evidence" value="ECO:0007669"/>
    <property type="project" value="UniProtKB-UniRule"/>
</dbReference>
<comment type="similarity">
    <text evidence="1">Belongs to the carbohydrate kinase pfkB family.</text>
</comment>
<feature type="binding site" evidence="13">
    <location>
        <position position="250"/>
    </location>
    <ligand>
        <name>substrate</name>
    </ligand>
</feature>
<dbReference type="NCBIfam" id="TIGR02152">
    <property type="entry name" value="D_ribokin_bact"/>
    <property type="match status" value="1"/>
</dbReference>
<proteinExistence type="inferred from homology"/>
<dbReference type="UniPathway" id="UPA00916">
    <property type="reaction ID" value="UER00889"/>
</dbReference>
<comment type="subunit">
    <text evidence="13">Homodimer.</text>
</comment>
<feature type="binding site" evidence="13">
    <location>
        <position position="282"/>
    </location>
    <ligand>
        <name>K(+)</name>
        <dbReference type="ChEBI" id="CHEBI:29103"/>
    </ligand>
</feature>